<comment type="subcellular location">
    <subcellularLocation>
        <location evidence="1">Nucleus</location>
    </subcellularLocation>
</comment>
<comment type="subunit">
    <text evidence="9">Interacts with MLH1.</text>
</comment>
<sequence length="409" mass="47777">MFRSRCSLLKYLHANKDTNLELEDFNSFFLNPSPKHLTHKETLNGNKEKKVQVSQQEEQISDRKEYIQNTGDLLSIRDNINKMDKNSLLCKKRTRSYRKGSEKTSKEGGITKRQRRLSHELQPHRHKSATRRRSQKKETKQCKTTNDASNIKNAELVSQVLASNLSHKDEKTESSFTCLSEDTSDPLIHNFLKTASSTPELLYDFGTEETSSDNFTSVKNLEVLMFFFSEEFIPASQVEKRKTSPYFSRKAVKDALEPPKRKAFTKWTPPRSPFNLVQETLFHDTWKLLVATIFLNKTSGKMAIPTLWEFLKKYSTPEIARAADWEEMAKLLQPLGLYELRAKAIVKFSDEFLTKKWRYPIELHGIGKYGNDSYRIFCVNEWKQVQPKDHKLNLYHAWLWENHEKLGLD</sequence>
<dbReference type="SUPFAM" id="SSF48150">
    <property type="entry name" value="DNA-glycosylase"/>
    <property type="match status" value="1"/>
</dbReference>
<dbReference type="PANTHER" id="PTHR15074:SF7">
    <property type="entry name" value="METHYL-CPG-BINDING DOMAIN PROTEIN 4"/>
    <property type="match status" value="1"/>
</dbReference>
<keyword evidence="5" id="KW-0238">DNA-binding</keyword>
<name>A0A8T2IYD9_9PIPI</name>
<keyword evidence="6" id="KW-0234">DNA repair</keyword>
<keyword evidence="2" id="KW-0597">Phosphoprotein</keyword>
<keyword evidence="4" id="KW-0378">Hydrolase</keyword>
<dbReference type="GO" id="GO:0006281">
    <property type="term" value="P:DNA repair"/>
    <property type="evidence" value="ECO:0007669"/>
    <property type="project" value="UniProtKB-KW"/>
</dbReference>
<dbReference type="InterPro" id="IPR011257">
    <property type="entry name" value="DNA_glycosylase"/>
</dbReference>
<feature type="compositionally biased region" description="Basic residues" evidence="13">
    <location>
        <begin position="124"/>
        <end position="135"/>
    </location>
</feature>
<dbReference type="OrthoDB" id="10265068at2759"/>
<feature type="region of interest" description="Disordered" evidence="13">
    <location>
        <begin position="91"/>
        <end position="149"/>
    </location>
</feature>
<evidence type="ECO:0000313" key="14">
    <source>
        <dbReference type="EMBL" id="KAG8436048.1"/>
    </source>
</evidence>
<dbReference type="InterPro" id="IPR045138">
    <property type="entry name" value="MeCP2/MBD4"/>
</dbReference>
<evidence type="ECO:0000256" key="6">
    <source>
        <dbReference type="ARBA" id="ARBA00023204"/>
    </source>
</evidence>
<proteinExistence type="predicted"/>
<reference evidence="14" key="1">
    <citation type="thesis" date="2020" institute="ProQuest LLC" country="789 East Eisenhower Parkway, Ann Arbor, MI, USA">
        <title>Comparative Genomics and Chromosome Evolution.</title>
        <authorList>
            <person name="Mudd A.B."/>
        </authorList>
    </citation>
    <scope>NUCLEOTIDE SEQUENCE</scope>
    <source>
        <strain evidence="14">Female2</strain>
        <tissue evidence="14">Blood</tissue>
    </source>
</reference>
<evidence type="ECO:0000256" key="4">
    <source>
        <dbReference type="ARBA" id="ARBA00022801"/>
    </source>
</evidence>
<dbReference type="Gene3D" id="1.10.340.30">
    <property type="entry name" value="Hypothetical protein, domain 2"/>
    <property type="match status" value="1"/>
</dbReference>
<evidence type="ECO:0000256" key="8">
    <source>
        <dbReference type="ARBA" id="ARBA00055831"/>
    </source>
</evidence>
<comment type="function">
    <text evidence="8">Mismatch-specific DNA N-glycosylase involved in DNA repair. Has thymine glycosylase activity and is specific for G:T mismatches within methylated and unmethylated CpG sites. Can also remove uracil or 5-fluorouracil in G:U mismatches. Has no lyase activity. Was first identified as methyl-CpG-binding protein.</text>
</comment>
<comment type="caution">
    <text evidence="14">The sequence shown here is derived from an EMBL/GenBank/DDBJ whole genome shotgun (WGS) entry which is preliminary data.</text>
</comment>
<keyword evidence="15" id="KW-1185">Reference proteome</keyword>
<accession>A0A8T2IYD9</accession>
<dbReference type="FunFam" id="1.10.340.30:FF:000051">
    <property type="entry name" value="Methyl-CpG-binding domain protein 4"/>
    <property type="match status" value="1"/>
</dbReference>
<gene>
    <name evidence="14" type="ORF">GDO86_007231</name>
</gene>
<dbReference type="GO" id="GO:0005634">
    <property type="term" value="C:nucleus"/>
    <property type="evidence" value="ECO:0007669"/>
    <property type="project" value="UniProtKB-SubCell"/>
</dbReference>
<evidence type="ECO:0000256" key="10">
    <source>
        <dbReference type="ARBA" id="ARBA00069821"/>
    </source>
</evidence>
<dbReference type="EMBL" id="JAACNH010000007">
    <property type="protein sequence ID" value="KAG8436048.1"/>
    <property type="molecule type" value="Genomic_DNA"/>
</dbReference>
<organism evidence="14 15">
    <name type="scientific">Hymenochirus boettgeri</name>
    <name type="common">Congo dwarf clawed frog</name>
    <dbReference type="NCBI Taxonomy" id="247094"/>
    <lineage>
        <taxon>Eukaryota</taxon>
        <taxon>Metazoa</taxon>
        <taxon>Chordata</taxon>
        <taxon>Craniata</taxon>
        <taxon>Vertebrata</taxon>
        <taxon>Euteleostomi</taxon>
        <taxon>Amphibia</taxon>
        <taxon>Batrachia</taxon>
        <taxon>Anura</taxon>
        <taxon>Pipoidea</taxon>
        <taxon>Pipidae</taxon>
        <taxon>Pipinae</taxon>
        <taxon>Hymenochirus</taxon>
    </lineage>
</organism>
<evidence type="ECO:0000256" key="13">
    <source>
        <dbReference type="SAM" id="MobiDB-lite"/>
    </source>
</evidence>
<evidence type="ECO:0000256" key="7">
    <source>
        <dbReference type="ARBA" id="ARBA00023242"/>
    </source>
</evidence>
<feature type="compositionally biased region" description="Basic and acidic residues" evidence="13">
    <location>
        <begin position="99"/>
        <end position="110"/>
    </location>
</feature>
<evidence type="ECO:0000256" key="12">
    <source>
        <dbReference type="ARBA" id="ARBA00083330"/>
    </source>
</evidence>
<keyword evidence="7" id="KW-0539">Nucleus</keyword>
<evidence type="ECO:0000256" key="9">
    <source>
        <dbReference type="ARBA" id="ARBA00062707"/>
    </source>
</evidence>
<evidence type="ECO:0000313" key="15">
    <source>
        <dbReference type="Proteomes" id="UP000812440"/>
    </source>
</evidence>
<dbReference type="GO" id="GO:0016787">
    <property type="term" value="F:hydrolase activity"/>
    <property type="evidence" value="ECO:0007669"/>
    <property type="project" value="UniProtKB-KW"/>
</dbReference>
<evidence type="ECO:0000256" key="3">
    <source>
        <dbReference type="ARBA" id="ARBA00022763"/>
    </source>
</evidence>
<dbReference type="GO" id="GO:0003677">
    <property type="term" value="F:DNA binding"/>
    <property type="evidence" value="ECO:0007669"/>
    <property type="project" value="UniProtKB-KW"/>
</dbReference>
<evidence type="ECO:0000256" key="5">
    <source>
        <dbReference type="ARBA" id="ARBA00023125"/>
    </source>
</evidence>
<dbReference type="Proteomes" id="UP000812440">
    <property type="component" value="Chromosome 4"/>
</dbReference>
<protein>
    <recommendedName>
        <fullName evidence="10">Methyl-CpG-binding domain protein 4</fullName>
    </recommendedName>
    <alternativeName>
        <fullName evidence="11">Methyl-CpG-binding protein MBD4</fullName>
    </alternativeName>
    <alternativeName>
        <fullName evidence="12">Mismatch-specific DNA N-glycosylase</fullName>
    </alternativeName>
</protein>
<evidence type="ECO:0000256" key="11">
    <source>
        <dbReference type="ARBA" id="ARBA00076709"/>
    </source>
</evidence>
<keyword evidence="3" id="KW-0227">DNA damage</keyword>
<evidence type="ECO:0000256" key="1">
    <source>
        <dbReference type="ARBA" id="ARBA00004123"/>
    </source>
</evidence>
<dbReference type="PANTHER" id="PTHR15074">
    <property type="entry name" value="METHYL-CPG-BINDING PROTEIN"/>
    <property type="match status" value="1"/>
</dbReference>
<dbReference type="AlphaFoldDB" id="A0A8T2IYD9"/>
<evidence type="ECO:0000256" key="2">
    <source>
        <dbReference type="ARBA" id="ARBA00022553"/>
    </source>
</evidence>